<reference evidence="1 2" key="1">
    <citation type="submission" date="2019-06" db="EMBL/GenBank/DDBJ databases">
        <title>Genome of Methylobacterium sp. 17Sr1-39.</title>
        <authorList>
            <person name="Seo T."/>
        </authorList>
    </citation>
    <scope>NUCLEOTIDE SEQUENCE [LARGE SCALE GENOMIC DNA]</scope>
    <source>
        <strain evidence="1 2">17Sr1-39</strain>
    </source>
</reference>
<comment type="caution">
    <text evidence="1">The sequence shown here is derived from an EMBL/GenBank/DDBJ whole genome shotgun (WGS) entry which is preliminary data.</text>
</comment>
<dbReference type="RefSeq" id="WP_139034317.1">
    <property type="nucleotide sequence ID" value="NZ_VDDA01000002.1"/>
</dbReference>
<proteinExistence type="predicted"/>
<sequence length="210" mass="22165">MPDAATANLALPLLQAAQAQKHVTHNEALVALDTLVQLAVLDKDLTAPPASPAEGDRYLIAGASPTGAWSGWAGRVVRYQDGAWRSFVPRAGWLAFVADEADLYTYTGVAWASFRSTLTALQNLTRLGLGTTADATNPFAAKLNKALWTALATSEGGTGDLRYTLNKEAAGNVLSLLFQSGFSGRAELGLTGDDDVRLKVSADGSTWREA</sequence>
<dbReference type="Pfam" id="PF10983">
    <property type="entry name" value="DUF2793"/>
    <property type="match status" value="1"/>
</dbReference>
<feature type="non-terminal residue" evidence="1">
    <location>
        <position position="210"/>
    </location>
</feature>
<evidence type="ECO:0000313" key="1">
    <source>
        <dbReference type="EMBL" id="TNC14774.1"/>
    </source>
</evidence>
<dbReference type="InterPro" id="IPR021251">
    <property type="entry name" value="DUF2793"/>
</dbReference>
<keyword evidence="2" id="KW-1185">Reference proteome</keyword>
<dbReference type="OrthoDB" id="564699at2"/>
<name>A0A5C4LK20_9HYPH</name>
<evidence type="ECO:0000313" key="2">
    <source>
        <dbReference type="Proteomes" id="UP000305267"/>
    </source>
</evidence>
<gene>
    <name evidence="1" type="ORF">FF100_04080</name>
</gene>
<protein>
    <submittedName>
        <fullName evidence="1">DUF2793 domain-containing protein</fullName>
    </submittedName>
</protein>
<dbReference type="Proteomes" id="UP000305267">
    <property type="component" value="Unassembled WGS sequence"/>
</dbReference>
<accession>A0A5C4LK20</accession>
<organism evidence="1 2">
    <name type="scientific">Methylobacterium terricola</name>
    <dbReference type="NCBI Taxonomy" id="2583531"/>
    <lineage>
        <taxon>Bacteria</taxon>
        <taxon>Pseudomonadati</taxon>
        <taxon>Pseudomonadota</taxon>
        <taxon>Alphaproteobacteria</taxon>
        <taxon>Hyphomicrobiales</taxon>
        <taxon>Methylobacteriaceae</taxon>
        <taxon>Methylobacterium</taxon>
    </lineage>
</organism>
<dbReference type="EMBL" id="VDDA01000002">
    <property type="protein sequence ID" value="TNC14774.1"/>
    <property type="molecule type" value="Genomic_DNA"/>
</dbReference>
<dbReference type="AlphaFoldDB" id="A0A5C4LK20"/>